<evidence type="ECO:0000313" key="3">
    <source>
        <dbReference type="Proteomes" id="UP000032180"/>
    </source>
</evidence>
<dbReference type="Gramene" id="LPERR12G06780.1">
    <property type="protein sequence ID" value="LPERR12G06780.1"/>
    <property type="gene ID" value="LPERR12G06780"/>
</dbReference>
<evidence type="ECO:0000256" key="1">
    <source>
        <dbReference type="SAM" id="MobiDB-lite"/>
    </source>
</evidence>
<keyword evidence="3" id="KW-1185">Reference proteome</keyword>
<dbReference type="Proteomes" id="UP000032180">
    <property type="component" value="Chromosome 12"/>
</dbReference>
<accession>A0A0D9XY98</accession>
<reference evidence="2" key="3">
    <citation type="submission" date="2015-04" db="UniProtKB">
        <authorList>
            <consortium name="EnsemblPlants"/>
        </authorList>
    </citation>
    <scope>IDENTIFICATION</scope>
</reference>
<proteinExistence type="predicted"/>
<evidence type="ECO:0000313" key="2">
    <source>
        <dbReference type="EnsemblPlants" id="LPERR12G06780.1"/>
    </source>
</evidence>
<dbReference type="AlphaFoldDB" id="A0A0D9XY98"/>
<feature type="region of interest" description="Disordered" evidence="1">
    <location>
        <begin position="21"/>
        <end position="41"/>
    </location>
</feature>
<protein>
    <submittedName>
        <fullName evidence="2">Uncharacterized protein</fullName>
    </submittedName>
</protein>
<dbReference type="EnsemblPlants" id="LPERR12G06780.1">
    <property type="protein sequence ID" value="LPERR12G06780.1"/>
    <property type="gene ID" value="LPERR12G06780"/>
</dbReference>
<feature type="region of interest" description="Disordered" evidence="1">
    <location>
        <begin position="98"/>
        <end position="178"/>
    </location>
</feature>
<organism evidence="2 3">
    <name type="scientific">Leersia perrieri</name>
    <dbReference type="NCBI Taxonomy" id="77586"/>
    <lineage>
        <taxon>Eukaryota</taxon>
        <taxon>Viridiplantae</taxon>
        <taxon>Streptophyta</taxon>
        <taxon>Embryophyta</taxon>
        <taxon>Tracheophyta</taxon>
        <taxon>Spermatophyta</taxon>
        <taxon>Magnoliopsida</taxon>
        <taxon>Liliopsida</taxon>
        <taxon>Poales</taxon>
        <taxon>Poaceae</taxon>
        <taxon>BOP clade</taxon>
        <taxon>Oryzoideae</taxon>
        <taxon>Oryzeae</taxon>
        <taxon>Oryzinae</taxon>
        <taxon>Leersia</taxon>
    </lineage>
</organism>
<name>A0A0D9XY98_9ORYZ</name>
<sequence length="178" mass="19582">MPHGGHDVIANTGFHLKIYGNGKKHHNNASKEENGTHRHHCCQANKKHGKAFANAFSSTHTSTRTTTTTRQTNIVSLDGQQPIAKTGSRPHPVCRHSATISNNTPEPLPFSRAPLGQKRKSSHRREGIPKEGGCLAGKREDKPTLTPSSFFAHRQLEPMPNHPPLPHNAATMPRSPLW</sequence>
<reference evidence="2 3" key="1">
    <citation type="submission" date="2012-08" db="EMBL/GenBank/DDBJ databases">
        <title>Oryza genome evolution.</title>
        <authorList>
            <person name="Wing R.A."/>
        </authorList>
    </citation>
    <scope>NUCLEOTIDE SEQUENCE</scope>
</reference>
<reference evidence="3" key="2">
    <citation type="submission" date="2013-12" db="EMBL/GenBank/DDBJ databases">
        <authorList>
            <person name="Yu Y."/>
            <person name="Lee S."/>
            <person name="de Baynast K."/>
            <person name="Wissotski M."/>
            <person name="Liu L."/>
            <person name="Talag J."/>
            <person name="Goicoechea J."/>
            <person name="Angelova A."/>
            <person name="Jetty R."/>
            <person name="Kudrna D."/>
            <person name="Golser W."/>
            <person name="Rivera L."/>
            <person name="Zhang J."/>
            <person name="Wing R."/>
        </authorList>
    </citation>
    <scope>NUCLEOTIDE SEQUENCE</scope>
</reference>
<dbReference type="HOGENOM" id="CLU_1512732_0_0_1"/>